<feature type="transmembrane region" description="Helical" evidence="3">
    <location>
        <begin position="422"/>
        <end position="440"/>
    </location>
</feature>
<feature type="transmembrane region" description="Helical" evidence="3">
    <location>
        <begin position="385"/>
        <end position="402"/>
    </location>
</feature>
<feature type="transmembrane region" description="Helical" evidence="3">
    <location>
        <begin position="543"/>
        <end position="565"/>
    </location>
</feature>
<evidence type="ECO:0000313" key="6">
    <source>
        <dbReference type="Proteomes" id="UP001142055"/>
    </source>
</evidence>
<name>A0A9Q0LZ09_BLOTA</name>
<dbReference type="Pfam" id="PF07690">
    <property type="entry name" value="MFS_1"/>
    <property type="match status" value="1"/>
</dbReference>
<feature type="transmembrane region" description="Helical" evidence="3">
    <location>
        <begin position="479"/>
        <end position="501"/>
    </location>
</feature>
<keyword evidence="3" id="KW-0472">Membrane</keyword>
<dbReference type="InterPro" id="IPR036259">
    <property type="entry name" value="MFS_trans_sf"/>
</dbReference>
<dbReference type="InterPro" id="IPR050327">
    <property type="entry name" value="Proton-linked_MCT"/>
</dbReference>
<feature type="compositionally biased region" description="Acidic residues" evidence="2">
    <location>
        <begin position="50"/>
        <end position="77"/>
    </location>
</feature>
<keyword evidence="3" id="KW-0812">Transmembrane</keyword>
<protein>
    <recommendedName>
        <fullName evidence="4">Major facilitator superfamily (MFS) profile domain-containing protein</fullName>
    </recommendedName>
</protein>
<evidence type="ECO:0000313" key="5">
    <source>
        <dbReference type="EMBL" id="KAJ6215728.1"/>
    </source>
</evidence>
<dbReference type="InterPro" id="IPR011701">
    <property type="entry name" value="MFS"/>
</dbReference>
<dbReference type="CDD" id="cd17352">
    <property type="entry name" value="MFS_MCT_SLC16"/>
    <property type="match status" value="1"/>
</dbReference>
<comment type="caution">
    <text evidence="5">The sequence shown here is derived from an EMBL/GenBank/DDBJ whole genome shotgun (WGS) entry which is preliminary data.</text>
</comment>
<evidence type="ECO:0000256" key="2">
    <source>
        <dbReference type="SAM" id="MobiDB-lite"/>
    </source>
</evidence>
<dbReference type="InterPro" id="IPR020846">
    <property type="entry name" value="MFS_dom"/>
</dbReference>
<dbReference type="PANTHER" id="PTHR11360:SF284">
    <property type="entry name" value="EG:103B4.3 PROTEIN-RELATED"/>
    <property type="match status" value="1"/>
</dbReference>
<dbReference type="AlphaFoldDB" id="A0A9Q0LZ09"/>
<dbReference type="Gene3D" id="1.20.1250.20">
    <property type="entry name" value="MFS general substrate transporter like domains"/>
    <property type="match status" value="2"/>
</dbReference>
<keyword evidence="3" id="KW-1133">Transmembrane helix</keyword>
<dbReference type="PROSITE" id="PS50850">
    <property type="entry name" value="MFS"/>
    <property type="match status" value="1"/>
</dbReference>
<dbReference type="OMA" id="NGLQFCP"/>
<evidence type="ECO:0000259" key="4">
    <source>
        <dbReference type="PROSITE" id="PS50850"/>
    </source>
</evidence>
<comment type="subcellular location">
    <subcellularLocation>
        <location evidence="1">Membrane</location>
        <topology evidence="1">Multi-pass membrane protein</topology>
    </subcellularLocation>
</comment>
<keyword evidence="6" id="KW-1185">Reference proteome</keyword>
<dbReference type="EMBL" id="JAPWDV010000004">
    <property type="protein sequence ID" value="KAJ6215728.1"/>
    <property type="molecule type" value="Genomic_DNA"/>
</dbReference>
<feature type="transmembrane region" description="Helical" evidence="3">
    <location>
        <begin position="100"/>
        <end position="119"/>
    </location>
</feature>
<dbReference type="GO" id="GO:0016020">
    <property type="term" value="C:membrane"/>
    <property type="evidence" value="ECO:0007669"/>
    <property type="project" value="UniProtKB-SubCell"/>
</dbReference>
<feature type="transmembrane region" description="Helical" evidence="3">
    <location>
        <begin position="513"/>
        <end position="531"/>
    </location>
</feature>
<dbReference type="Proteomes" id="UP001142055">
    <property type="component" value="Chromosome 4"/>
</dbReference>
<feature type="transmembrane region" description="Helical" evidence="3">
    <location>
        <begin position="259"/>
        <end position="279"/>
    </location>
</feature>
<feature type="transmembrane region" description="Helical" evidence="3">
    <location>
        <begin position="169"/>
        <end position="190"/>
    </location>
</feature>
<feature type="domain" description="Major facilitator superfamily (MFS) profile" evidence="4">
    <location>
        <begin position="100"/>
        <end position="567"/>
    </location>
</feature>
<feature type="transmembrane region" description="Helical" evidence="3">
    <location>
        <begin position="196"/>
        <end position="219"/>
    </location>
</feature>
<dbReference type="GO" id="GO:0008028">
    <property type="term" value="F:monocarboxylic acid transmembrane transporter activity"/>
    <property type="evidence" value="ECO:0007669"/>
    <property type="project" value="TreeGrafter"/>
</dbReference>
<dbReference type="PANTHER" id="PTHR11360">
    <property type="entry name" value="MONOCARBOXYLATE TRANSPORTER"/>
    <property type="match status" value="1"/>
</dbReference>
<evidence type="ECO:0000256" key="3">
    <source>
        <dbReference type="SAM" id="Phobius"/>
    </source>
</evidence>
<organism evidence="5 6">
    <name type="scientific">Blomia tropicalis</name>
    <name type="common">Mite</name>
    <dbReference type="NCBI Taxonomy" id="40697"/>
    <lineage>
        <taxon>Eukaryota</taxon>
        <taxon>Metazoa</taxon>
        <taxon>Ecdysozoa</taxon>
        <taxon>Arthropoda</taxon>
        <taxon>Chelicerata</taxon>
        <taxon>Arachnida</taxon>
        <taxon>Acari</taxon>
        <taxon>Acariformes</taxon>
        <taxon>Sarcoptiformes</taxon>
        <taxon>Astigmata</taxon>
        <taxon>Glycyphagoidea</taxon>
        <taxon>Echimyopodidae</taxon>
        <taxon>Blomia</taxon>
    </lineage>
</organism>
<dbReference type="SUPFAM" id="SSF103473">
    <property type="entry name" value="MFS general substrate transporter"/>
    <property type="match status" value="1"/>
</dbReference>
<sequence>MDCETSKSCIDLETSRNELSFGSTTISFRSISISNAQLSLATTSSSAMIEESEDDDDDDKEEEEEEDEDEQDQDQDDHQEVININYKPPNPIKMIPDGGWGWLIVFGSFIISLVTDGFSYTSGVFYQKFLHEYGQSESITSIFIAIMTGMISVMGPIAAGLAQTYGCRAVSISGALFAMAGMILSTIIDYNMYCHALTLGVLVGTGMGLMFLPQVTIVTEWFDRRLAFATGIAVCGSGFGMAFFALISDWLIEMFAWRGAMLILAGTMALCAISSATFIEPPYKQWQRRRQRQLPLKCSAKNKNNVKKTTTTTKTIDRSIMINSINHTNLDVKTLPLPSSIERISSTNNKNEKNKNKKTKTNNKATLIHRAIGEALNFSVMKDRTFLYFVIANSIGSVVYYVPMLITTDRVVRSEMGNTRDGATLMVFFGLANGLSRTGFGYISDWKNINRVFLYSAAVMSMGIIVAGTNLANTLASMQLLYIAFGITEGAHATLITVVLVDLFGIDHVYNTMGIVLMFDGIASMFGPPITNQLAQYDSTYTLTIWVCSGVTILSGAMIFVLPLLKSQFWMKHRDCCANRSNVVTSVDIMAASH</sequence>
<evidence type="ECO:0000256" key="1">
    <source>
        <dbReference type="ARBA" id="ARBA00004141"/>
    </source>
</evidence>
<accession>A0A9Q0LZ09</accession>
<feature type="transmembrane region" description="Helical" evidence="3">
    <location>
        <begin position="452"/>
        <end position="473"/>
    </location>
</feature>
<feature type="region of interest" description="Disordered" evidence="2">
    <location>
        <begin position="40"/>
        <end position="78"/>
    </location>
</feature>
<feature type="transmembrane region" description="Helical" evidence="3">
    <location>
        <begin position="226"/>
        <end position="247"/>
    </location>
</feature>
<proteinExistence type="predicted"/>
<feature type="transmembrane region" description="Helical" evidence="3">
    <location>
        <begin position="139"/>
        <end position="162"/>
    </location>
</feature>
<gene>
    <name evidence="5" type="ORF">RDWZM_010228</name>
</gene>
<reference evidence="5" key="1">
    <citation type="submission" date="2022-12" db="EMBL/GenBank/DDBJ databases">
        <title>Genome assemblies of Blomia tropicalis.</title>
        <authorList>
            <person name="Cui Y."/>
        </authorList>
    </citation>
    <scope>NUCLEOTIDE SEQUENCE</scope>
    <source>
        <tissue evidence="5">Adult mites</tissue>
    </source>
</reference>